<keyword evidence="3" id="KW-1185">Reference proteome</keyword>
<evidence type="ECO:0000313" key="2">
    <source>
        <dbReference type="EMBL" id="EUN31961.1"/>
    </source>
</evidence>
<feature type="region of interest" description="Disordered" evidence="1">
    <location>
        <begin position="165"/>
        <end position="191"/>
    </location>
</feature>
<evidence type="ECO:0000256" key="1">
    <source>
        <dbReference type="SAM" id="MobiDB-lite"/>
    </source>
</evidence>
<dbReference type="EMBL" id="KI968696">
    <property type="protein sequence ID" value="EUN31961.1"/>
    <property type="molecule type" value="Genomic_DNA"/>
</dbReference>
<gene>
    <name evidence="2" type="ORF">COCVIDRAFT_11939</name>
</gene>
<sequence>MGGGIQSACAPTQNKSLVHVVRGEIAREAFASGRRGPMTGPRMLAYAAGQCSDMLGCWGGRQGSRGSGRRVCVWERAMNRPLIRLSRVEELPIIRATAQSGWHGEGRRGQVQEAAVIGYRGLQSILGGRRMGPRVPDTTQTSARSSLRHAFGHHHGIRQAGQITSAVAQSRSHPLSQRSTPENGDSAGRRVLESRARRVGASLGDRWPPLWERVSWWLAGGQRHTGGQGEAVGVVLAVAGSGSGSGSGPEHVRVCVHAMAQPQIFAASARDWRRHDPLPSALAVSGSAATLTWPAGRRCVRVCVCVWPWP</sequence>
<dbReference type="Proteomes" id="UP000054337">
    <property type="component" value="Unassembled WGS sequence"/>
</dbReference>
<reference evidence="2 3" key="1">
    <citation type="journal article" date="2013" name="PLoS Genet.">
        <title>Comparative genome structure, secondary metabolite, and effector coding capacity across Cochliobolus pathogens.</title>
        <authorList>
            <person name="Condon B.J."/>
            <person name="Leng Y."/>
            <person name="Wu D."/>
            <person name="Bushley K.E."/>
            <person name="Ohm R.A."/>
            <person name="Otillar R."/>
            <person name="Martin J."/>
            <person name="Schackwitz W."/>
            <person name="Grimwood J."/>
            <person name="MohdZainudin N."/>
            <person name="Xue C."/>
            <person name="Wang R."/>
            <person name="Manning V.A."/>
            <person name="Dhillon B."/>
            <person name="Tu Z.J."/>
            <person name="Steffenson B.J."/>
            <person name="Salamov A."/>
            <person name="Sun H."/>
            <person name="Lowry S."/>
            <person name="LaButti K."/>
            <person name="Han J."/>
            <person name="Copeland A."/>
            <person name="Lindquist E."/>
            <person name="Barry K."/>
            <person name="Schmutz J."/>
            <person name="Baker S.E."/>
            <person name="Ciuffetti L.M."/>
            <person name="Grigoriev I.V."/>
            <person name="Zhong S."/>
            <person name="Turgeon B.G."/>
        </authorList>
    </citation>
    <scope>NUCLEOTIDE SEQUENCE [LARGE SCALE GENOMIC DNA]</scope>
    <source>
        <strain evidence="2 3">FI3</strain>
    </source>
</reference>
<name>W7EUX6_BIPV3</name>
<protein>
    <submittedName>
        <fullName evidence="2">Uncharacterized protein</fullName>
    </submittedName>
</protein>
<organism evidence="2 3">
    <name type="scientific">Bipolaris victoriae (strain FI3)</name>
    <name type="common">Victoria blight of oats agent</name>
    <name type="synonym">Cochliobolus victoriae</name>
    <dbReference type="NCBI Taxonomy" id="930091"/>
    <lineage>
        <taxon>Eukaryota</taxon>
        <taxon>Fungi</taxon>
        <taxon>Dikarya</taxon>
        <taxon>Ascomycota</taxon>
        <taxon>Pezizomycotina</taxon>
        <taxon>Dothideomycetes</taxon>
        <taxon>Pleosporomycetidae</taxon>
        <taxon>Pleosporales</taxon>
        <taxon>Pleosporineae</taxon>
        <taxon>Pleosporaceae</taxon>
        <taxon>Bipolaris</taxon>
    </lineage>
</organism>
<dbReference type="GeneID" id="26251070"/>
<feature type="compositionally biased region" description="Polar residues" evidence="1">
    <location>
        <begin position="165"/>
        <end position="183"/>
    </location>
</feature>
<dbReference type="RefSeq" id="XP_014561444.1">
    <property type="nucleotide sequence ID" value="XM_014705958.1"/>
</dbReference>
<dbReference type="HOGENOM" id="CLU_897109_0_0_1"/>
<evidence type="ECO:0000313" key="3">
    <source>
        <dbReference type="Proteomes" id="UP000054337"/>
    </source>
</evidence>
<dbReference type="AlphaFoldDB" id="W7EUX6"/>
<accession>W7EUX6</accession>
<proteinExistence type="predicted"/>